<dbReference type="SUPFAM" id="SSF89372">
    <property type="entry name" value="Fucose-specific lectin"/>
    <property type="match status" value="1"/>
</dbReference>
<feature type="chain" id="PRO_5037126904" description="Peptidase C51 domain-containing protein" evidence="1">
    <location>
        <begin position="32"/>
        <end position="465"/>
    </location>
</feature>
<accession>A0A918AKR0</accession>
<evidence type="ECO:0000259" key="2">
    <source>
        <dbReference type="Pfam" id="PF05257"/>
    </source>
</evidence>
<dbReference type="Proteomes" id="UP000639606">
    <property type="component" value="Unassembled WGS sequence"/>
</dbReference>
<feature type="signal peptide" evidence="1">
    <location>
        <begin position="1"/>
        <end position="31"/>
    </location>
</feature>
<name>A0A918AKR0_9PSEU</name>
<evidence type="ECO:0000313" key="3">
    <source>
        <dbReference type="EMBL" id="GGP45821.1"/>
    </source>
</evidence>
<keyword evidence="4" id="KW-1185">Reference proteome</keyword>
<dbReference type="InterPro" id="IPR038765">
    <property type="entry name" value="Papain-like_cys_pep_sf"/>
</dbReference>
<dbReference type="SUPFAM" id="SSF54001">
    <property type="entry name" value="Cysteine proteinases"/>
    <property type="match status" value="1"/>
</dbReference>
<sequence>MSQRTTLRRIATSLAATAIALTGLFVGGAPAALAGTATDIATIAAENVGKGPCTTNSRGGMGYYTSCTGASGAPEAWCADFAKWVWNEAGADVRGLTAAAGSFGKYGPIETTPEVGDAVLFNYNGNGYADHVALVVAVRPGRITTIGGNQGSGSAATNKVSYYHDISSAVGSTATGQRLDGYVSPRGLTAATGNVFDNIRHANGTWQGPRVADGGRVSEVAVTGEAAGDMHMFTLAGGNVFHNLRRADGSWQGANIADNGGTVSRLATTATGREVHLFTLAGGNVFHNLRRADGSWQGANIADNGGTVSDIAATATPNGDVHLFTLSGGRVFHNVRFAAGDWQGPNVADGGGSVGDIAASGTPAGEVHLFTLAGGNVFHNVRHGSGEWQGARVADGGGTVAQITTGATPNGDVHLITLTGGKVFHNVRFAAGDWQGPNVADGGGRIIQVASTGMPNGELHVETIA</sequence>
<organism evidence="3 4">
    <name type="scientific">Saccharothrix coeruleofusca</name>
    <dbReference type="NCBI Taxonomy" id="33919"/>
    <lineage>
        <taxon>Bacteria</taxon>
        <taxon>Bacillati</taxon>
        <taxon>Actinomycetota</taxon>
        <taxon>Actinomycetes</taxon>
        <taxon>Pseudonocardiales</taxon>
        <taxon>Pseudonocardiaceae</taxon>
        <taxon>Saccharothrix</taxon>
    </lineage>
</organism>
<feature type="domain" description="Peptidase C51" evidence="2">
    <location>
        <begin position="76"/>
        <end position="149"/>
    </location>
</feature>
<dbReference type="AlphaFoldDB" id="A0A918AKR0"/>
<dbReference type="RefSeq" id="WP_189222631.1">
    <property type="nucleotide sequence ID" value="NZ_BMRG01000003.1"/>
</dbReference>
<keyword evidence="1" id="KW-0732">Signal</keyword>
<gene>
    <name evidence="3" type="ORF">GCM10010185_16790</name>
</gene>
<comment type="caution">
    <text evidence="3">The sequence shown here is derived from an EMBL/GenBank/DDBJ whole genome shotgun (WGS) entry which is preliminary data.</text>
</comment>
<protein>
    <recommendedName>
        <fullName evidence="2">Peptidase C51 domain-containing protein</fullName>
    </recommendedName>
</protein>
<dbReference type="InterPro" id="IPR007921">
    <property type="entry name" value="CHAP_dom"/>
</dbReference>
<evidence type="ECO:0000313" key="4">
    <source>
        <dbReference type="Proteomes" id="UP000639606"/>
    </source>
</evidence>
<dbReference type="EMBL" id="BMRG01000003">
    <property type="protein sequence ID" value="GGP45821.1"/>
    <property type="molecule type" value="Genomic_DNA"/>
</dbReference>
<reference evidence="3" key="2">
    <citation type="submission" date="2020-09" db="EMBL/GenBank/DDBJ databases">
        <authorList>
            <person name="Sun Q."/>
            <person name="Ohkuma M."/>
        </authorList>
    </citation>
    <scope>NUCLEOTIDE SEQUENCE</scope>
    <source>
        <strain evidence="3">JCM 3313</strain>
    </source>
</reference>
<dbReference type="Gene3D" id="2.120.10.70">
    <property type="entry name" value="Fucose-specific lectin"/>
    <property type="match status" value="1"/>
</dbReference>
<dbReference type="Pfam" id="PF05257">
    <property type="entry name" value="CHAP"/>
    <property type="match status" value="1"/>
</dbReference>
<evidence type="ECO:0000256" key="1">
    <source>
        <dbReference type="SAM" id="SignalP"/>
    </source>
</evidence>
<reference evidence="3" key="1">
    <citation type="journal article" date="2014" name="Int. J. Syst. Evol. Microbiol.">
        <title>Complete genome sequence of Corynebacterium casei LMG S-19264T (=DSM 44701T), isolated from a smear-ripened cheese.</title>
        <authorList>
            <consortium name="US DOE Joint Genome Institute (JGI-PGF)"/>
            <person name="Walter F."/>
            <person name="Albersmeier A."/>
            <person name="Kalinowski J."/>
            <person name="Ruckert C."/>
        </authorList>
    </citation>
    <scope>NUCLEOTIDE SEQUENCE</scope>
    <source>
        <strain evidence="3">JCM 3313</strain>
    </source>
</reference>
<proteinExistence type="predicted"/>